<evidence type="ECO:0000313" key="4">
    <source>
        <dbReference type="Proteomes" id="UP000823775"/>
    </source>
</evidence>
<dbReference type="InterPro" id="IPR015896">
    <property type="entry name" value="4pyrrol_synth_GluRdtase_dimer"/>
</dbReference>
<evidence type="ECO:0000259" key="1">
    <source>
        <dbReference type="Pfam" id="PF00745"/>
    </source>
</evidence>
<dbReference type="InterPro" id="IPR036291">
    <property type="entry name" value="NAD(P)-bd_dom_sf"/>
</dbReference>
<comment type="caution">
    <text evidence="3">The sequence shown here is derived from an EMBL/GenBank/DDBJ whole genome shotgun (WGS) entry which is preliminary data.</text>
</comment>
<gene>
    <name evidence="3" type="ORF">HAX54_046426</name>
</gene>
<dbReference type="InterPro" id="IPR006151">
    <property type="entry name" value="Shikm_DH/Glu-tRNA_Rdtase"/>
</dbReference>
<feature type="domain" description="Tetrapyrrole biosynthesis glutamyl-tRNA reductase dimerisation" evidence="1">
    <location>
        <begin position="233"/>
        <end position="337"/>
    </location>
</feature>
<protein>
    <recommendedName>
        <fullName evidence="5">Glutamyl-tRNA reductase</fullName>
    </recommendedName>
</protein>
<dbReference type="InterPro" id="IPR036453">
    <property type="entry name" value="GluRdtase_dimer_dom_sf"/>
</dbReference>
<sequence>MASGFSTSLQLESHVVAVNCDYLSLRLLLIVFFLIKLDLSRWYIIFVVFLEQEEPQMQGILQVQLGGIYNTIRIEIYVVALARNPGIKEVTEWMFKLSGAAVTELLPTPVFARYNQDATTPRSVSVSSAAVELALLKQDQQYSLSSTAPGRLLIVGAGKMGKLVIRHLVAKGCKKMVVVNRTEDRVTSIREELTGVVDIIYKPFQKCACVYNVDHLKEVVEANKEDRLKKKMEAEAIIADEVKQFEALKDSLETVPTIKKLRAYAERIRAAEVDKCLSKMDDDHLSNKKAIYDLSIGIVNKLLHGPMQHLKCDNGTQNRTLTDILENMHALDRIFGLDTETISVLEEDKLPAKIQQNQNQFS</sequence>
<dbReference type="PANTHER" id="PTHR43120">
    <property type="entry name" value="GLUTAMYL-TRNA REDUCTASE 1, CHLOROPLASTIC"/>
    <property type="match status" value="1"/>
</dbReference>
<evidence type="ECO:0000313" key="3">
    <source>
        <dbReference type="EMBL" id="MCE3050066.1"/>
    </source>
</evidence>
<evidence type="ECO:0000259" key="2">
    <source>
        <dbReference type="Pfam" id="PF01488"/>
    </source>
</evidence>
<dbReference type="Proteomes" id="UP000823775">
    <property type="component" value="Unassembled WGS sequence"/>
</dbReference>
<reference evidence="3 4" key="1">
    <citation type="journal article" date="2021" name="BMC Genomics">
        <title>Datura genome reveals duplications of psychoactive alkaloid biosynthetic genes and high mutation rate following tissue culture.</title>
        <authorList>
            <person name="Rajewski A."/>
            <person name="Carter-House D."/>
            <person name="Stajich J."/>
            <person name="Litt A."/>
        </authorList>
    </citation>
    <scope>NUCLEOTIDE SEQUENCE [LARGE SCALE GENOMIC DNA]</scope>
    <source>
        <strain evidence="3">AR-01</strain>
    </source>
</reference>
<dbReference type="EMBL" id="JACEIK010007323">
    <property type="protein sequence ID" value="MCE3050066.1"/>
    <property type="molecule type" value="Genomic_DNA"/>
</dbReference>
<dbReference type="SUPFAM" id="SSF69075">
    <property type="entry name" value="Glutamyl tRNA-reductase dimerization domain"/>
    <property type="match status" value="1"/>
</dbReference>
<dbReference type="PANTHER" id="PTHR43120:SF12">
    <property type="entry name" value="GLUTAMYL-TRNA REDUCTASE"/>
    <property type="match status" value="1"/>
</dbReference>
<dbReference type="SUPFAM" id="SSF51735">
    <property type="entry name" value="NAD(P)-binding Rossmann-fold domains"/>
    <property type="match status" value="1"/>
</dbReference>
<accession>A0ABS8WJG3</accession>
<keyword evidence="4" id="KW-1185">Reference proteome</keyword>
<proteinExistence type="predicted"/>
<feature type="domain" description="Quinate/shikimate 5-dehydrogenase/glutamyl-tRNA reductase" evidence="2">
    <location>
        <begin position="147"/>
        <end position="208"/>
    </location>
</feature>
<organism evidence="3 4">
    <name type="scientific">Datura stramonium</name>
    <name type="common">Jimsonweed</name>
    <name type="synonym">Common thornapple</name>
    <dbReference type="NCBI Taxonomy" id="4076"/>
    <lineage>
        <taxon>Eukaryota</taxon>
        <taxon>Viridiplantae</taxon>
        <taxon>Streptophyta</taxon>
        <taxon>Embryophyta</taxon>
        <taxon>Tracheophyta</taxon>
        <taxon>Spermatophyta</taxon>
        <taxon>Magnoliopsida</taxon>
        <taxon>eudicotyledons</taxon>
        <taxon>Gunneridae</taxon>
        <taxon>Pentapetalae</taxon>
        <taxon>asterids</taxon>
        <taxon>lamiids</taxon>
        <taxon>Solanales</taxon>
        <taxon>Solanaceae</taxon>
        <taxon>Solanoideae</taxon>
        <taxon>Datureae</taxon>
        <taxon>Datura</taxon>
    </lineage>
</organism>
<dbReference type="Gene3D" id="3.40.50.720">
    <property type="entry name" value="NAD(P)-binding Rossmann-like Domain"/>
    <property type="match status" value="1"/>
</dbReference>
<dbReference type="Pfam" id="PF00745">
    <property type="entry name" value="GlutR_dimer"/>
    <property type="match status" value="1"/>
</dbReference>
<dbReference type="Pfam" id="PF01488">
    <property type="entry name" value="Shikimate_DH"/>
    <property type="match status" value="1"/>
</dbReference>
<evidence type="ECO:0008006" key="5">
    <source>
        <dbReference type="Google" id="ProtNLM"/>
    </source>
</evidence>
<name>A0ABS8WJG3_DATST</name>